<protein>
    <submittedName>
        <fullName evidence="1">FAD/NAD(P)-binding domain-containing protein</fullName>
    </submittedName>
</protein>
<gene>
    <name evidence="1" type="ORF">F4820DRAFT_438113</name>
</gene>
<evidence type="ECO:0000313" key="2">
    <source>
        <dbReference type="Proteomes" id="UP001497700"/>
    </source>
</evidence>
<comment type="caution">
    <text evidence="1">The sequence shown here is derived from an EMBL/GenBank/DDBJ whole genome shotgun (WGS) entry which is preliminary data.</text>
</comment>
<reference evidence="1 2" key="1">
    <citation type="journal article" date="2022" name="New Phytol.">
        <title>Ecological generalism drives hyperdiversity of secondary metabolite gene clusters in xylarialean endophytes.</title>
        <authorList>
            <person name="Franco M.E.E."/>
            <person name="Wisecaver J.H."/>
            <person name="Arnold A.E."/>
            <person name="Ju Y.M."/>
            <person name="Slot J.C."/>
            <person name="Ahrendt S."/>
            <person name="Moore L.P."/>
            <person name="Eastman K.E."/>
            <person name="Scott K."/>
            <person name="Konkel Z."/>
            <person name="Mondo S.J."/>
            <person name="Kuo A."/>
            <person name="Hayes R.D."/>
            <person name="Haridas S."/>
            <person name="Andreopoulos B."/>
            <person name="Riley R."/>
            <person name="LaButti K."/>
            <person name="Pangilinan J."/>
            <person name="Lipzen A."/>
            <person name="Amirebrahimi M."/>
            <person name="Yan J."/>
            <person name="Adam C."/>
            <person name="Keymanesh K."/>
            <person name="Ng V."/>
            <person name="Louie K."/>
            <person name="Northen T."/>
            <person name="Drula E."/>
            <person name="Henrissat B."/>
            <person name="Hsieh H.M."/>
            <person name="Youens-Clark K."/>
            <person name="Lutzoni F."/>
            <person name="Miadlikowska J."/>
            <person name="Eastwood D.C."/>
            <person name="Hamelin R.C."/>
            <person name="Grigoriev I.V."/>
            <person name="U'Ren J.M."/>
        </authorList>
    </citation>
    <scope>NUCLEOTIDE SEQUENCE [LARGE SCALE GENOMIC DNA]</scope>
    <source>
        <strain evidence="1 2">CBS 119005</strain>
    </source>
</reference>
<accession>A0ACB9YLX2</accession>
<dbReference type="EMBL" id="MU393603">
    <property type="protein sequence ID" value="KAI4860025.1"/>
    <property type="molecule type" value="Genomic_DNA"/>
</dbReference>
<keyword evidence="2" id="KW-1185">Reference proteome</keyword>
<proteinExistence type="predicted"/>
<name>A0ACB9YLX2_9PEZI</name>
<organism evidence="1 2">
    <name type="scientific">Hypoxylon rubiginosum</name>
    <dbReference type="NCBI Taxonomy" id="110542"/>
    <lineage>
        <taxon>Eukaryota</taxon>
        <taxon>Fungi</taxon>
        <taxon>Dikarya</taxon>
        <taxon>Ascomycota</taxon>
        <taxon>Pezizomycotina</taxon>
        <taxon>Sordariomycetes</taxon>
        <taxon>Xylariomycetidae</taxon>
        <taxon>Xylariales</taxon>
        <taxon>Hypoxylaceae</taxon>
        <taxon>Hypoxylon</taxon>
    </lineage>
</organism>
<dbReference type="Proteomes" id="UP001497700">
    <property type="component" value="Unassembled WGS sequence"/>
</dbReference>
<sequence length="634" mass="71801">MLKAMTPLLGPIRSDQMEANLPPATYPDSLPPSEDVDPQVVVKDWIVSFEQFLQTKDVHPPRDIFFEESYWRDHLCFSWDFQTCHGPEAISSFLDHLQPGCRLRRVFIDGRDDPDKQPQLVSVDHDGKVYGIQLHMTVEMDVGTGRGLVRLLQEAKSGTWKAFTVYTALFELRGYEESIGRRRRPGNLHSLHISNTTNEFDNWHGMRTAQKNFEGDLQPTVLIIGAGQAGLSAAARLTELGVLCLIIDQHPKVGDCWRNRYHRLILHDPVWYNHMPYLPFPINWPVFAAKDKVAEFLESYAQLMDLNMWSSTVLRHAQWDDTGKRWEVTVERSRLVESITETRTLRPHHIIQATGVNGEPKIPDIDGIDDFHGRICHSSQFTRAEPDVSKRVVVVGTGVSGHDIAQDYFERGNHVTLVQRGPTCIDRTAYVYGQGLYSEDGPAIEDADFLTHSVPLPLLKRREIEKTDRHMLENKEYFEGLKQAGFSVDRGPDGAGRKFKFLQYAGGSYIDVGASQLIIDGHIKVRQGAVTRIMPNSLLLDNGIELPTDEVIFATGYSSMLETTKKIMGAEFAKRLTEVWGIDAGGELRSIWRGSGHPGYWFAGGNFALCRYYSRMLALQIKAIEEGIMSYRDN</sequence>
<evidence type="ECO:0000313" key="1">
    <source>
        <dbReference type="EMBL" id="KAI4860025.1"/>
    </source>
</evidence>